<evidence type="ECO:0000256" key="2">
    <source>
        <dbReference type="SAM" id="SignalP"/>
    </source>
</evidence>
<dbReference type="HOGENOM" id="CLU_1541501_0_0_1"/>
<dbReference type="CTD" id="3564981"/>
<dbReference type="KEGG" id="cel:CELE_F33E2.7"/>
<evidence type="ECO:0000313" key="4">
    <source>
        <dbReference type="Proteomes" id="UP000001940"/>
    </source>
</evidence>
<organism evidence="3 4">
    <name type="scientific">Caenorhabditis elegans</name>
    <dbReference type="NCBI Taxonomy" id="6239"/>
    <lineage>
        <taxon>Eukaryota</taxon>
        <taxon>Metazoa</taxon>
        <taxon>Ecdysozoa</taxon>
        <taxon>Nematoda</taxon>
        <taxon>Chromadorea</taxon>
        <taxon>Rhabditida</taxon>
        <taxon>Rhabditina</taxon>
        <taxon>Rhabditomorpha</taxon>
        <taxon>Rhabditoidea</taxon>
        <taxon>Rhabditidae</taxon>
        <taxon>Peloderinae</taxon>
        <taxon>Caenorhabditis</taxon>
    </lineage>
</organism>
<feature type="region of interest" description="Disordered" evidence="1">
    <location>
        <begin position="80"/>
        <end position="139"/>
    </location>
</feature>
<dbReference type="PaxDb" id="6239-F33E2.7"/>
<proteinExistence type="predicted"/>
<dbReference type="WormBase" id="F33E2.7">
    <property type="protein sequence ID" value="CE34841"/>
    <property type="gene ID" value="WBGene00009363"/>
</dbReference>
<keyword evidence="2" id="KW-0732">Signal</keyword>
<feature type="chain" id="PRO_5004295332" evidence="2">
    <location>
        <begin position="20"/>
        <end position="174"/>
    </location>
</feature>
<dbReference type="InParanoid" id="Q7YTP1"/>
<dbReference type="UCSC" id="F33E2.7">
    <property type="organism name" value="c. elegans"/>
</dbReference>
<sequence length="174" mass="18759">MTRPLPLLLLFLSTTPCLAIDCDSDLGKHCFNFFQIACHYYITNTSPTDDMCSSVELCKPYNIDCPFAIPPITFNAVCDPSKPKPSTTTTTTTTPTTTTTTPTTTTTTPTTTTTTPTTTTTTPTTTTTTPTTTTTTRSTPLTEVFRTSTTTEAPFFTTTTIVTTPTTTEYDGPI</sequence>
<evidence type="ECO:0000313" key="3">
    <source>
        <dbReference type="EMBL" id="CAE17784.1"/>
    </source>
</evidence>
<dbReference type="RefSeq" id="NP_001021446.1">
    <property type="nucleotide sequence ID" value="NM_001026275.1"/>
</dbReference>
<protein>
    <submittedName>
        <fullName evidence="3">Chitin-binding type-2 domain-containing protein</fullName>
    </submittedName>
</protein>
<feature type="compositionally biased region" description="Low complexity" evidence="1">
    <location>
        <begin position="87"/>
        <end position="136"/>
    </location>
</feature>
<evidence type="ECO:0000256" key="1">
    <source>
        <dbReference type="SAM" id="MobiDB-lite"/>
    </source>
</evidence>
<dbReference type="Bgee" id="WBGene00009363">
    <property type="expression patterns" value="Expressed in adult organism and 1 other cell type or tissue"/>
</dbReference>
<keyword evidence="4" id="KW-1185">Reference proteome</keyword>
<accession>Q7YTP1</accession>
<dbReference type="AGR" id="WB:WBGene00009363"/>
<dbReference type="EMBL" id="BX284601">
    <property type="protein sequence ID" value="CAE17784.1"/>
    <property type="molecule type" value="Genomic_DNA"/>
</dbReference>
<dbReference type="OMA" id="ACHYYIT"/>
<dbReference type="GeneID" id="3564981"/>
<evidence type="ECO:0000313" key="5">
    <source>
        <dbReference type="WormBase" id="F33E2.7"/>
    </source>
</evidence>
<gene>
    <name evidence="3" type="ORF">CELE_F33E2.7</name>
    <name evidence="3 5" type="ORF">F33E2.7</name>
</gene>
<dbReference type="AlphaFoldDB" id="Q7YTP1"/>
<dbReference type="Proteomes" id="UP000001940">
    <property type="component" value="Chromosome I"/>
</dbReference>
<reference evidence="3 4" key="1">
    <citation type="journal article" date="1998" name="Science">
        <title>Genome sequence of the nematode C. elegans: a platform for investigating biology.</title>
        <authorList>
            <consortium name="The C. elegans sequencing consortium"/>
            <person name="Sulson J.E."/>
            <person name="Waterston R."/>
        </authorList>
    </citation>
    <scope>NUCLEOTIDE SEQUENCE [LARGE SCALE GENOMIC DNA]</scope>
    <source>
        <strain evidence="3 4">Bristol N2</strain>
    </source>
</reference>
<name>Q7YTP1_CAEEL</name>
<feature type="signal peptide" evidence="2">
    <location>
        <begin position="1"/>
        <end position="19"/>
    </location>
</feature>